<evidence type="ECO:0000313" key="1">
    <source>
        <dbReference type="EMBL" id="JAD36033.1"/>
    </source>
</evidence>
<reference evidence="1" key="1">
    <citation type="submission" date="2014-09" db="EMBL/GenBank/DDBJ databases">
        <authorList>
            <person name="Magalhaes I.L.F."/>
            <person name="Oliveira U."/>
            <person name="Santos F.R."/>
            <person name="Vidigal T.H.D.A."/>
            <person name="Brescovit A.D."/>
            <person name="Santos A.J."/>
        </authorList>
    </citation>
    <scope>NUCLEOTIDE SEQUENCE</scope>
    <source>
        <tissue evidence="1">Shoot tissue taken approximately 20 cm above the soil surface</tissue>
    </source>
</reference>
<protein>
    <submittedName>
        <fullName evidence="1">Uncharacterized protein</fullName>
    </submittedName>
</protein>
<dbReference type="EMBL" id="GBRH01261862">
    <property type="protein sequence ID" value="JAD36033.1"/>
    <property type="molecule type" value="Transcribed_RNA"/>
</dbReference>
<proteinExistence type="predicted"/>
<accession>A0A0A8ZED2</accession>
<reference evidence="1" key="2">
    <citation type="journal article" date="2015" name="Data Brief">
        <title>Shoot transcriptome of the giant reed, Arundo donax.</title>
        <authorList>
            <person name="Barrero R.A."/>
            <person name="Guerrero F.D."/>
            <person name="Moolhuijzen P."/>
            <person name="Goolsby J.A."/>
            <person name="Tidwell J."/>
            <person name="Bellgard S.E."/>
            <person name="Bellgard M.I."/>
        </authorList>
    </citation>
    <scope>NUCLEOTIDE SEQUENCE</scope>
    <source>
        <tissue evidence="1">Shoot tissue taken approximately 20 cm above the soil surface</tissue>
    </source>
</reference>
<organism evidence="1">
    <name type="scientific">Arundo donax</name>
    <name type="common">Giant reed</name>
    <name type="synonym">Donax arundinaceus</name>
    <dbReference type="NCBI Taxonomy" id="35708"/>
    <lineage>
        <taxon>Eukaryota</taxon>
        <taxon>Viridiplantae</taxon>
        <taxon>Streptophyta</taxon>
        <taxon>Embryophyta</taxon>
        <taxon>Tracheophyta</taxon>
        <taxon>Spermatophyta</taxon>
        <taxon>Magnoliopsida</taxon>
        <taxon>Liliopsida</taxon>
        <taxon>Poales</taxon>
        <taxon>Poaceae</taxon>
        <taxon>PACMAD clade</taxon>
        <taxon>Arundinoideae</taxon>
        <taxon>Arundineae</taxon>
        <taxon>Arundo</taxon>
    </lineage>
</organism>
<dbReference type="AlphaFoldDB" id="A0A0A8ZED2"/>
<sequence length="30" mass="3352">MLFQPEGGDISSGQFGWCRILSSLRPPQLM</sequence>
<name>A0A0A8ZED2_ARUDO</name>